<dbReference type="GO" id="GO:0016020">
    <property type="term" value="C:membrane"/>
    <property type="evidence" value="ECO:0007669"/>
    <property type="project" value="UniProtKB-SubCell"/>
</dbReference>
<name>A0AAV6TW91_9ARAC</name>
<evidence type="ECO:0000256" key="8">
    <source>
        <dbReference type="SAM" id="Phobius"/>
    </source>
</evidence>
<comment type="subcellular location">
    <subcellularLocation>
        <location evidence="1">Membrane</location>
        <topology evidence="1">Multi-pass membrane protein</topology>
    </subcellularLocation>
</comment>
<dbReference type="GO" id="GO:0032981">
    <property type="term" value="P:mitochondrial respiratory chain complex I assembly"/>
    <property type="evidence" value="ECO:0007669"/>
    <property type="project" value="InterPro"/>
</dbReference>
<protein>
    <recommendedName>
        <fullName evidence="6">Complex I assembly factor TIMMDC1, mitochondrial</fullName>
    </recommendedName>
    <alternativeName>
        <fullName evidence="7">Translocase of inner mitochondrial membrane domain-containing protein 1</fullName>
    </alternativeName>
</protein>
<dbReference type="GO" id="GO:0005739">
    <property type="term" value="C:mitochondrion"/>
    <property type="evidence" value="ECO:0007669"/>
    <property type="project" value="TreeGrafter"/>
</dbReference>
<dbReference type="Pfam" id="PF02466">
    <property type="entry name" value="Tim17"/>
    <property type="match status" value="1"/>
</dbReference>
<sequence>MGILNFVYTSHCSEKFTYVPEFNVKEALSKETGRDRIRRMYSTDEFGYSPEMFFVITTAWPTAAFAALYGGIKGMLHEHKDFMRRNVATTYESQHLARRSLTDNMTKAVFRGAAKYGLQYGGFSTLYLLSTFTIANYRNEMSPWEHAASAAAVGGLARINFGFRGVLVAGALGGVLGLIAGSIITATMKLQGISMEDFRCWQQEDHYIRRRKKDKSKT</sequence>
<dbReference type="AlphaFoldDB" id="A0AAV6TW91"/>
<comment type="caution">
    <text evidence="9">The sequence shown here is derived from an EMBL/GenBank/DDBJ whole genome shotgun (WGS) entry which is preliminary data.</text>
</comment>
<keyword evidence="4 8" id="KW-1133">Transmembrane helix</keyword>
<comment type="similarity">
    <text evidence="2">Belongs to the Tim17/Tim22/Tim23 family.</text>
</comment>
<evidence type="ECO:0000256" key="7">
    <source>
        <dbReference type="ARBA" id="ARBA00041344"/>
    </source>
</evidence>
<evidence type="ECO:0000313" key="10">
    <source>
        <dbReference type="Proteomes" id="UP000827092"/>
    </source>
</evidence>
<evidence type="ECO:0000313" key="9">
    <source>
        <dbReference type="EMBL" id="KAG8175719.1"/>
    </source>
</evidence>
<gene>
    <name evidence="9" type="ORF">JTE90_022471</name>
</gene>
<evidence type="ECO:0000256" key="1">
    <source>
        <dbReference type="ARBA" id="ARBA00004141"/>
    </source>
</evidence>
<dbReference type="EMBL" id="JAFNEN010000958">
    <property type="protein sequence ID" value="KAG8175719.1"/>
    <property type="molecule type" value="Genomic_DNA"/>
</dbReference>
<organism evidence="9 10">
    <name type="scientific">Oedothorax gibbosus</name>
    <dbReference type="NCBI Taxonomy" id="931172"/>
    <lineage>
        <taxon>Eukaryota</taxon>
        <taxon>Metazoa</taxon>
        <taxon>Ecdysozoa</taxon>
        <taxon>Arthropoda</taxon>
        <taxon>Chelicerata</taxon>
        <taxon>Arachnida</taxon>
        <taxon>Araneae</taxon>
        <taxon>Araneomorphae</taxon>
        <taxon>Entelegynae</taxon>
        <taxon>Araneoidea</taxon>
        <taxon>Linyphiidae</taxon>
        <taxon>Erigoninae</taxon>
        <taxon>Oedothorax</taxon>
    </lineage>
</organism>
<evidence type="ECO:0000256" key="3">
    <source>
        <dbReference type="ARBA" id="ARBA00022692"/>
    </source>
</evidence>
<keyword evidence="10" id="KW-1185">Reference proteome</keyword>
<dbReference type="Proteomes" id="UP000827092">
    <property type="component" value="Unassembled WGS sequence"/>
</dbReference>
<evidence type="ECO:0000256" key="2">
    <source>
        <dbReference type="ARBA" id="ARBA00008444"/>
    </source>
</evidence>
<evidence type="ECO:0000256" key="5">
    <source>
        <dbReference type="ARBA" id="ARBA00023136"/>
    </source>
</evidence>
<keyword evidence="5 8" id="KW-0472">Membrane</keyword>
<evidence type="ECO:0000256" key="4">
    <source>
        <dbReference type="ARBA" id="ARBA00022989"/>
    </source>
</evidence>
<accession>A0AAV6TW91</accession>
<keyword evidence="3 8" id="KW-0812">Transmembrane</keyword>
<dbReference type="PANTHER" id="PTHR13002:SF1">
    <property type="entry name" value="COMPLEX I ASSEMBLY FACTOR TIMMDC1, MITOCHONDRIAL"/>
    <property type="match status" value="1"/>
</dbReference>
<reference evidence="9 10" key="1">
    <citation type="journal article" date="2022" name="Nat. Ecol. Evol.">
        <title>A masculinizing supergene underlies an exaggerated male reproductive morph in a spider.</title>
        <authorList>
            <person name="Hendrickx F."/>
            <person name="De Corte Z."/>
            <person name="Sonet G."/>
            <person name="Van Belleghem S.M."/>
            <person name="Kostlbacher S."/>
            <person name="Vangestel C."/>
        </authorList>
    </citation>
    <scope>NUCLEOTIDE SEQUENCE [LARGE SCALE GENOMIC DNA]</scope>
    <source>
        <strain evidence="9">W744_W776</strain>
    </source>
</reference>
<dbReference type="InterPro" id="IPR055299">
    <property type="entry name" value="TIMMDC1"/>
</dbReference>
<feature type="transmembrane region" description="Helical" evidence="8">
    <location>
        <begin position="166"/>
        <end position="188"/>
    </location>
</feature>
<proteinExistence type="inferred from homology"/>
<evidence type="ECO:0000256" key="6">
    <source>
        <dbReference type="ARBA" id="ARBA00040778"/>
    </source>
</evidence>
<dbReference type="PANTHER" id="PTHR13002">
    <property type="entry name" value="C3ORF1 PROTEIN-RELATED"/>
    <property type="match status" value="1"/>
</dbReference>
<feature type="transmembrane region" description="Helical" evidence="8">
    <location>
        <begin position="52"/>
        <end position="76"/>
    </location>
</feature>